<dbReference type="SUPFAM" id="SSF52047">
    <property type="entry name" value="RNI-like"/>
    <property type="match status" value="1"/>
</dbReference>
<dbReference type="EMBL" id="SDRB02012777">
    <property type="protein sequence ID" value="THF96708.1"/>
    <property type="molecule type" value="Genomic_DNA"/>
</dbReference>
<keyword evidence="4" id="KW-1185">Reference proteome</keyword>
<name>A0A4S4D3E1_CAMSN</name>
<evidence type="ECO:0000313" key="4">
    <source>
        <dbReference type="Proteomes" id="UP000306102"/>
    </source>
</evidence>
<dbReference type="Gene3D" id="3.80.10.10">
    <property type="entry name" value="Ribonuclease Inhibitor"/>
    <property type="match status" value="1"/>
</dbReference>
<reference evidence="3 4" key="1">
    <citation type="journal article" date="2018" name="Proc. Natl. Acad. Sci. U.S.A.">
        <title>Draft genome sequence of Camellia sinensis var. sinensis provides insights into the evolution of the tea genome and tea quality.</title>
        <authorList>
            <person name="Wei C."/>
            <person name="Yang H."/>
            <person name="Wang S."/>
            <person name="Zhao J."/>
            <person name="Liu C."/>
            <person name="Gao L."/>
            <person name="Xia E."/>
            <person name="Lu Y."/>
            <person name="Tai Y."/>
            <person name="She G."/>
            <person name="Sun J."/>
            <person name="Cao H."/>
            <person name="Tong W."/>
            <person name="Gao Q."/>
            <person name="Li Y."/>
            <person name="Deng W."/>
            <person name="Jiang X."/>
            <person name="Wang W."/>
            <person name="Chen Q."/>
            <person name="Zhang S."/>
            <person name="Li H."/>
            <person name="Wu J."/>
            <person name="Wang P."/>
            <person name="Li P."/>
            <person name="Shi C."/>
            <person name="Zheng F."/>
            <person name="Jian J."/>
            <person name="Huang B."/>
            <person name="Shan D."/>
            <person name="Shi M."/>
            <person name="Fang C."/>
            <person name="Yue Y."/>
            <person name="Li F."/>
            <person name="Li D."/>
            <person name="Wei S."/>
            <person name="Han B."/>
            <person name="Jiang C."/>
            <person name="Yin Y."/>
            <person name="Xia T."/>
            <person name="Zhang Z."/>
            <person name="Bennetzen J.L."/>
            <person name="Zhao S."/>
            <person name="Wan X."/>
        </authorList>
    </citation>
    <scope>NUCLEOTIDE SEQUENCE [LARGE SCALE GENOMIC DNA]</scope>
    <source>
        <strain evidence="4">cv. Shuchazao</strain>
        <tissue evidence="3">Leaf</tissue>
    </source>
</reference>
<sequence length="326" mass="37027">MEGWPTHMVKGRQKMRLELAAMRLAMRQQQRRKLGVGHVKSSHGGTKLSTGQQLKGEYWAGSQHTHEASSTFCFGVNLTSLQSLYVIAMDNLMEIWLGELQAKLRKMVVEMCHGLPNILFPSNLMKAMQSLEALEMWDWQSVEVAFGIEGLIVREGHQDILFPSLTVVSLWRLPKLAHVWKDNLSGIQGFENLTSLNIKGCGSLRYLFPSSISKLLVRLREIEVIECCVMEVIIDEEPKIDDEVATNILMFPQLNTLKLRDLPNLRSFCLQAYTFERSLLKTVGVINCPNMKALPSAFKNMQELQMSNVQKANFLTSTQHHLLDGR</sequence>
<feature type="domain" description="Disease resistance protein At4g27190-like leucine-rich repeats" evidence="2">
    <location>
        <begin position="83"/>
        <end position="227"/>
    </location>
</feature>
<evidence type="ECO:0000313" key="3">
    <source>
        <dbReference type="EMBL" id="THF96708.1"/>
    </source>
</evidence>
<dbReference type="Pfam" id="PF23247">
    <property type="entry name" value="LRR_RPS2"/>
    <property type="match status" value="1"/>
</dbReference>
<protein>
    <recommendedName>
        <fullName evidence="2">Disease resistance protein At4g27190-like leucine-rich repeats domain-containing protein</fullName>
    </recommendedName>
</protein>
<dbReference type="InterPro" id="IPR050905">
    <property type="entry name" value="Plant_NBS-LRR"/>
</dbReference>
<organism evidence="3 4">
    <name type="scientific">Camellia sinensis var. sinensis</name>
    <name type="common">China tea</name>
    <dbReference type="NCBI Taxonomy" id="542762"/>
    <lineage>
        <taxon>Eukaryota</taxon>
        <taxon>Viridiplantae</taxon>
        <taxon>Streptophyta</taxon>
        <taxon>Embryophyta</taxon>
        <taxon>Tracheophyta</taxon>
        <taxon>Spermatophyta</taxon>
        <taxon>Magnoliopsida</taxon>
        <taxon>eudicotyledons</taxon>
        <taxon>Gunneridae</taxon>
        <taxon>Pentapetalae</taxon>
        <taxon>asterids</taxon>
        <taxon>Ericales</taxon>
        <taxon>Theaceae</taxon>
        <taxon>Camellia</taxon>
    </lineage>
</organism>
<dbReference type="InterPro" id="IPR032675">
    <property type="entry name" value="LRR_dom_sf"/>
</dbReference>
<gene>
    <name evidence="3" type="ORF">TEA_002032</name>
</gene>
<dbReference type="PANTHER" id="PTHR33463:SF209">
    <property type="entry name" value="DISEASE RESISTANCE PROTEIN RPS2-LIKE"/>
    <property type="match status" value="1"/>
</dbReference>
<dbReference type="PANTHER" id="PTHR33463">
    <property type="entry name" value="NB-ARC DOMAIN-CONTAINING PROTEIN-RELATED"/>
    <property type="match status" value="1"/>
</dbReference>
<comment type="caution">
    <text evidence="3">The sequence shown here is derived from an EMBL/GenBank/DDBJ whole genome shotgun (WGS) entry which is preliminary data.</text>
</comment>
<evidence type="ECO:0000259" key="2">
    <source>
        <dbReference type="Pfam" id="PF23247"/>
    </source>
</evidence>
<keyword evidence="1" id="KW-0611">Plant defense</keyword>
<accession>A0A4S4D3E1</accession>
<dbReference type="Proteomes" id="UP000306102">
    <property type="component" value="Unassembled WGS sequence"/>
</dbReference>
<proteinExistence type="predicted"/>
<dbReference type="InterPro" id="IPR057135">
    <property type="entry name" value="At4g27190-like_LRR"/>
</dbReference>
<evidence type="ECO:0000256" key="1">
    <source>
        <dbReference type="ARBA" id="ARBA00022821"/>
    </source>
</evidence>
<dbReference type="AlphaFoldDB" id="A0A4S4D3E1"/>